<gene>
    <name evidence="1" type="ORF">PAXRUDRAFT_836187</name>
</gene>
<dbReference type="InParanoid" id="A0A0D0BQF0"/>
<sequence length="58" mass="6675">MYGCVENIQVHRKQKQRKHAGEVKITRVGIWKCTGATENLQAGWDKPFQVQVSCFEVI</sequence>
<accession>A0A0D0BQF0</accession>
<keyword evidence="2" id="KW-1185">Reference proteome</keyword>
<name>A0A0D0BQF0_9AGAM</name>
<dbReference type="EMBL" id="KN829446">
    <property type="protein sequence ID" value="KIK73762.1"/>
    <property type="molecule type" value="Genomic_DNA"/>
</dbReference>
<dbReference type="Proteomes" id="UP000054538">
    <property type="component" value="Unassembled WGS sequence"/>
</dbReference>
<reference evidence="2" key="2">
    <citation type="submission" date="2015-01" db="EMBL/GenBank/DDBJ databases">
        <title>Evolutionary Origins and Diversification of the Mycorrhizal Mutualists.</title>
        <authorList>
            <consortium name="DOE Joint Genome Institute"/>
            <consortium name="Mycorrhizal Genomics Consortium"/>
            <person name="Kohler A."/>
            <person name="Kuo A."/>
            <person name="Nagy L.G."/>
            <person name="Floudas D."/>
            <person name="Copeland A."/>
            <person name="Barry K.W."/>
            <person name="Cichocki N."/>
            <person name="Veneault-Fourrey C."/>
            <person name="LaButti K."/>
            <person name="Lindquist E.A."/>
            <person name="Lipzen A."/>
            <person name="Lundell T."/>
            <person name="Morin E."/>
            <person name="Murat C."/>
            <person name="Riley R."/>
            <person name="Ohm R."/>
            <person name="Sun H."/>
            <person name="Tunlid A."/>
            <person name="Henrissat B."/>
            <person name="Grigoriev I.V."/>
            <person name="Hibbett D.S."/>
            <person name="Martin F."/>
        </authorList>
    </citation>
    <scope>NUCLEOTIDE SEQUENCE [LARGE SCALE GENOMIC DNA]</scope>
    <source>
        <strain evidence="2">Ve08.2h10</strain>
    </source>
</reference>
<evidence type="ECO:0000313" key="1">
    <source>
        <dbReference type="EMBL" id="KIK73762.1"/>
    </source>
</evidence>
<protein>
    <submittedName>
        <fullName evidence="1">Uncharacterized protein</fullName>
    </submittedName>
</protein>
<evidence type="ECO:0000313" key="2">
    <source>
        <dbReference type="Proteomes" id="UP000054538"/>
    </source>
</evidence>
<organism evidence="1 2">
    <name type="scientific">Paxillus rubicundulus Ve08.2h10</name>
    <dbReference type="NCBI Taxonomy" id="930991"/>
    <lineage>
        <taxon>Eukaryota</taxon>
        <taxon>Fungi</taxon>
        <taxon>Dikarya</taxon>
        <taxon>Basidiomycota</taxon>
        <taxon>Agaricomycotina</taxon>
        <taxon>Agaricomycetes</taxon>
        <taxon>Agaricomycetidae</taxon>
        <taxon>Boletales</taxon>
        <taxon>Paxilineae</taxon>
        <taxon>Paxillaceae</taxon>
        <taxon>Paxillus</taxon>
    </lineage>
</organism>
<proteinExistence type="predicted"/>
<dbReference type="HOGENOM" id="CLU_2961496_0_0_1"/>
<dbReference type="AlphaFoldDB" id="A0A0D0BQF0"/>
<reference evidence="1 2" key="1">
    <citation type="submission" date="2014-04" db="EMBL/GenBank/DDBJ databases">
        <authorList>
            <consortium name="DOE Joint Genome Institute"/>
            <person name="Kuo A."/>
            <person name="Kohler A."/>
            <person name="Jargeat P."/>
            <person name="Nagy L.G."/>
            <person name="Floudas D."/>
            <person name="Copeland A."/>
            <person name="Barry K.W."/>
            <person name="Cichocki N."/>
            <person name="Veneault-Fourrey C."/>
            <person name="LaButti K."/>
            <person name="Lindquist E.A."/>
            <person name="Lipzen A."/>
            <person name="Lundell T."/>
            <person name="Morin E."/>
            <person name="Murat C."/>
            <person name="Sun H."/>
            <person name="Tunlid A."/>
            <person name="Henrissat B."/>
            <person name="Grigoriev I.V."/>
            <person name="Hibbett D.S."/>
            <person name="Martin F."/>
            <person name="Nordberg H.P."/>
            <person name="Cantor M.N."/>
            <person name="Hua S.X."/>
        </authorList>
    </citation>
    <scope>NUCLEOTIDE SEQUENCE [LARGE SCALE GENOMIC DNA]</scope>
    <source>
        <strain evidence="1 2">Ve08.2h10</strain>
    </source>
</reference>